<evidence type="ECO:0000259" key="18">
    <source>
        <dbReference type="PROSITE" id="PS51192"/>
    </source>
</evidence>
<dbReference type="GO" id="GO:0003723">
    <property type="term" value="F:RNA binding"/>
    <property type="evidence" value="ECO:0007669"/>
    <property type="project" value="UniProtKB-UniRule"/>
</dbReference>
<dbReference type="PROSITE" id="PS50821">
    <property type="entry name" value="PAZ"/>
    <property type="match status" value="1"/>
</dbReference>
<evidence type="ECO:0000256" key="1">
    <source>
        <dbReference type="ARBA" id="ARBA00001936"/>
    </source>
</evidence>
<evidence type="ECO:0000256" key="10">
    <source>
        <dbReference type="ARBA" id="ARBA00022840"/>
    </source>
</evidence>
<dbReference type="SMART" id="SM00535">
    <property type="entry name" value="RIBOc"/>
    <property type="match status" value="2"/>
</dbReference>
<dbReference type="FunFam" id="3.40.50.300:FF:000628">
    <property type="entry name" value="Endoribonuclease Dicer"/>
    <property type="match status" value="1"/>
</dbReference>
<dbReference type="Gene3D" id="3.40.50.300">
    <property type="entry name" value="P-loop containing nucleotide triphosphate hydrolases"/>
    <property type="match status" value="2"/>
</dbReference>
<evidence type="ECO:0000259" key="19">
    <source>
        <dbReference type="PROSITE" id="PS51194"/>
    </source>
</evidence>
<dbReference type="CDD" id="cd00593">
    <property type="entry name" value="RIBOc"/>
    <property type="match status" value="2"/>
</dbReference>
<dbReference type="PROSITE" id="PS50142">
    <property type="entry name" value="RNASE_3_2"/>
    <property type="match status" value="2"/>
</dbReference>
<dbReference type="InterPro" id="IPR038248">
    <property type="entry name" value="Dicer_dimer_sf"/>
</dbReference>
<evidence type="ECO:0000256" key="5">
    <source>
        <dbReference type="ARBA" id="ARBA00022737"/>
    </source>
</evidence>
<dbReference type="InterPro" id="IPR006935">
    <property type="entry name" value="Helicase/UvrB_N"/>
</dbReference>
<dbReference type="GO" id="GO:0005634">
    <property type="term" value="C:nucleus"/>
    <property type="evidence" value="ECO:0007669"/>
    <property type="project" value="TreeGrafter"/>
</dbReference>
<dbReference type="InterPro" id="IPR014001">
    <property type="entry name" value="Helicase_ATP-bd"/>
</dbReference>
<evidence type="ECO:0000256" key="3">
    <source>
        <dbReference type="ARBA" id="ARBA00022722"/>
    </source>
</evidence>
<dbReference type="InterPro" id="IPR000999">
    <property type="entry name" value="RNase_III_dom"/>
</dbReference>
<dbReference type="InterPro" id="IPR003100">
    <property type="entry name" value="PAZ_dom"/>
</dbReference>
<dbReference type="GO" id="GO:0031054">
    <property type="term" value="P:pre-miRNA processing"/>
    <property type="evidence" value="ECO:0007669"/>
    <property type="project" value="InterPro"/>
</dbReference>
<dbReference type="Pfam" id="PF04851">
    <property type="entry name" value="ResIII"/>
    <property type="match status" value="1"/>
</dbReference>
<dbReference type="Gene3D" id="2.170.260.10">
    <property type="entry name" value="paz domain"/>
    <property type="match status" value="1"/>
</dbReference>
<dbReference type="EMBL" id="GBHO01016667">
    <property type="protein sequence ID" value="JAG26937.1"/>
    <property type="molecule type" value="Transcribed_RNA"/>
</dbReference>
<dbReference type="GO" id="GO:0030422">
    <property type="term" value="P:siRNA processing"/>
    <property type="evidence" value="ECO:0007669"/>
    <property type="project" value="InterPro"/>
</dbReference>
<protein>
    <submittedName>
        <fullName evidence="21">Endoribonuclease Dicer</fullName>
    </submittedName>
</protein>
<keyword evidence="10" id="KW-0067">ATP-binding</keyword>
<feature type="domain" description="Dicer dsRNA-binding fold" evidence="20">
    <location>
        <begin position="571"/>
        <end position="662"/>
    </location>
</feature>
<keyword evidence="3" id="KW-0540">Nuclease</keyword>
<feature type="domain" description="RNase III" evidence="16">
    <location>
        <begin position="1366"/>
        <end position="1523"/>
    </location>
</feature>
<keyword evidence="15" id="KW-0694">RNA-binding</keyword>
<dbReference type="Gene3D" id="3.30.160.380">
    <property type="entry name" value="Dicer dimerisation domain"/>
    <property type="match status" value="1"/>
</dbReference>
<keyword evidence="9" id="KW-0347">Helicase</keyword>
<comment type="cofactor">
    <cofactor evidence="1">
        <name>Mn(2+)</name>
        <dbReference type="ChEBI" id="CHEBI:29035"/>
    </cofactor>
</comment>
<proteinExistence type="inferred from homology"/>
<evidence type="ECO:0000259" key="20">
    <source>
        <dbReference type="PROSITE" id="PS51327"/>
    </source>
</evidence>
<dbReference type="Pfam" id="PF00636">
    <property type="entry name" value="Ribonuclease_3"/>
    <property type="match status" value="2"/>
</dbReference>
<reference evidence="21" key="1">
    <citation type="journal article" date="2014" name="PLoS ONE">
        <title>Transcriptome-Based Identification of ABC Transporters in the Western Tarnished Plant Bug Lygus hesperus.</title>
        <authorList>
            <person name="Hull J.J."/>
            <person name="Chaney K."/>
            <person name="Geib S.M."/>
            <person name="Fabrick J.A."/>
            <person name="Brent C.S."/>
            <person name="Walsh D."/>
            <person name="Lavine L.C."/>
        </authorList>
    </citation>
    <scope>NUCLEOTIDE SEQUENCE</scope>
</reference>
<keyword evidence="12" id="KW-0943">RNA-mediated gene silencing</keyword>
<evidence type="ECO:0000256" key="15">
    <source>
        <dbReference type="PROSITE-ProRule" id="PRU00657"/>
    </source>
</evidence>
<accession>A0A0A9Y1K7</accession>
<dbReference type="PROSITE" id="PS51192">
    <property type="entry name" value="HELICASE_ATP_BIND_1"/>
    <property type="match status" value="1"/>
</dbReference>
<dbReference type="CDD" id="cd18034">
    <property type="entry name" value="DEXHc_dicer"/>
    <property type="match status" value="1"/>
</dbReference>
<keyword evidence="13" id="KW-0464">Manganese</keyword>
<dbReference type="GO" id="GO:0070578">
    <property type="term" value="C:RISC-loading complex"/>
    <property type="evidence" value="ECO:0007669"/>
    <property type="project" value="TreeGrafter"/>
</dbReference>
<dbReference type="Gene3D" id="3.30.160.20">
    <property type="match status" value="1"/>
</dbReference>
<reference evidence="21" key="2">
    <citation type="submission" date="2014-07" db="EMBL/GenBank/DDBJ databases">
        <authorList>
            <person name="Hull J."/>
        </authorList>
    </citation>
    <scope>NUCLEOTIDE SEQUENCE</scope>
</reference>
<dbReference type="InterPro" id="IPR044441">
    <property type="entry name" value="DICER_DSRM"/>
</dbReference>
<keyword evidence="7" id="KW-0255">Endonuclease</keyword>
<gene>
    <name evidence="21" type="primary">Dicer1_0</name>
    <name evidence="21" type="ORF">CM83_68983</name>
</gene>
<keyword evidence="5" id="KW-0677">Repeat</keyword>
<dbReference type="GO" id="GO:0004530">
    <property type="term" value="F:deoxyribonuclease I activity"/>
    <property type="evidence" value="ECO:0007669"/>
    <property type="project" value="TreeGrafter"/>
</dbReference>
<dbReference type="InterPro" id="IPR036389">
    <property type="entry name" value="RNase_III_sf"/>
</dbReference>
<feature type="domain" description="RNase III" evidence="16">
    <location>
        <begin position="1151"/>
        <end position="1320"/>
    </location>
</feature>
<dbReference type="Pfam" id="PF20931">
    <property type="entry name" value="Dicer_platform"/>
    <property type="match status" value="1"/>
</dbReference>
<comment type="similarity">
    <text evidence="14 15">Belongs to the helicase family. Dicer subfamily.</text>
</comment>
<keyword evidence="4" id="KW-0479">Metal-binding</keyword>
<dbReference type="Pfam" id="PF00271">
    <property type="entry name" value="Helicase_C"/>
    <property type="match status" value="1"/>
</dbReference>
<evidence type="ECO:0000256" key="14">
    <source>
        <dbReference type="ARBA" id="ARBA00035116"/>
    </source>
</evidence>
<dbReference type="PROSITE" id="PS51194">
    <property type="entry name" value="HELICASE_CTER"/>
    <property type="match status" value="1"/>
</dbReference>
<evidence type="ECO:0000259" key="17">
    <source>
        <dbReference type="PROSITE" id="PS50821"/>
    </source>
</evidence>
<evidence type="ECO:0000256" key="6">
    <source>
        <dbReference type="ARBA" id="ARBA00022741"/>
    </source>
</evidence>
<evidence type="ECO:0000256" key="4">
    <source>
        <dbReference type="ARBA" id="ARBA00022723"/>
    </source>
</evidence>
<dbReference type="GO" id="GO:0005524">
    <property type="term" value="F:ATP binding"/>
    <property type="evidence" value="ECO:0007669"/>
    <property type="project" value="UniProtKB-KW"/>
</dbReference>
<dbReference type="InterPro" id="IPR027417">
    <property type="entry name" value="P-loop_NTPase"/>
</dbReference>
<feature type="domain" description="PAZ" evidence="17">
    <location>
        <begin position="820"/>
        <end position="970"/>
    </location>
</feature>
<comment type="cofactor">
    <cofactor evidence="2">
        <name>Mg(2+)</name>
        <dbReference type="ChEBI" id="CHEBI:18420"/>
    </cofactor>
</comment>
<sequence length="1625" mass="183736">MGGRRRKTTLTVRRVVIKTKMEEDLKPRDYQVELVDTALKNNGIIFMPTGSGKTYVASLLIRELAKGHLEKKFTEGGKRTFFLVNTVQLVTQQANCVASQTPHTVGTYSGDMNVDYWTKEKWLAELDKHEVLVMTAQIFLNLVLHAVLRFSDVNLLIMDECHHARNNHAMAQIMSLYKECSGERPHILGLTATLLNANCKPHQIDNEIRDLEIALSAKILTPSDEKVVQKFSTNPTEIVVRYTPGTPGILGNFIESVCDQIIALAKHLKLPDRNLTPVDIIENAKLINKKKSWDHALNNMLKQTKDIYTALGLNAASKSILALIVRLERMKLHAEETSVIVLLSMVTTRLHYLRKCMEDEMSVCDIKLRPLRFATPKMIELLSILKQMKKEDSVLVFVELRFTAKVLHYVMEELSKNNDSFAHVKCDFIVGFNNNPMNDVREMMFEKKVNQQTLKRFNTKISNVLFASDVIEEGTDISHCNYVIKFDRMKSFRSYVQSKGRARHKDSMYYVFAQDEKAIQTYQSYKYIEGKITDLLRRSIPNTNLGEYVSDPVEPFAALGPDGPKVTVYSAISLINRYTGLLPQDKFAHLATFWWSRVEKGKTCAILQLPVNSAIKEPIMGPFCNNEIDAKRTAALNACKMLFEAGELDDQLLPRGDDCDILHDNEIFALWPEREPMTNPKPGTAKRLQLYKVRYPSALFGCLPTRNTKLYIHAFKITPAFESYGNSRLEEFKAHLSSSMDFAMLSSKPLPKLCDFSLYMNMGEVVIRVLDSISTVTLTQNEITMASNFHTFLFTEVLPVAKKFLVKDFDNQENSYWVVPVITDLERRSATIDWKTIREHSSLPEIKPVPSDFREKQKIKGSNYVGKVVVPWYRPGGVPSLRYIVTKVCEELSPSSPFPSETYATYSDYFQVRYGERVLNSDQPLIEVRAISSKINCIRPRGGYKSASKRKRLEDDFEETLIPELCILVDFPAAYMLKATILPSLFHRVHHLLLAEELRRKIVVETSLGKMNPPGNTWKKLEVDTTCLTTDEEPSTQSTVGVSDRLTENMEALQPSTFPWRPEEEPVDIERQLNHVDLLSIIHYNKFVSSGMKSFPDLQISGAIRPVSPPSNQSAAPRLKVLDVDMNSSCGPQLPDILPVITSMRAADIVNYERLETLGDSFLKFAVSLILFSYYPELNEGKLTQVKGKIIGNRNLYYCGHDLGLGEIIKARDFSPEDWLVPGFTIVSSLKSLLVKNRISPHRFYNINLDKEEINSGLLSDESLARVNEVLNTYLNNDDSEAPSKANNYTLAQLGLQPVADKCIADSVEALLGVYMQTCGLRGAFKLSSYLGIVPGKLADVTFLLDEPPRTALRKPGIPYGDLMKADMIEEKLGYHFKDRSFLLQAVTHSSAVHFATDCYQRLEFLGDAVLDFLITLYIFDECGKLSPGDLTDLRSALVNNITFSCLAVKYGFHKHLIARAYSLTDIIGSFADRQAKRDHSIGAEVSFLIEESDVNLAESVEVPKVLGDLFESIIGAVYLDSGKCLKTTWDVVYRLMHDVIHSFSQNVPKNNIRLLYEKFPNPLPKFGKSRLLEDGRVIVPLEIIHNGPTDLERKVFTGMGLTKAAAKLAAAKFALRQFHDKKME</sequence>
<dbReference type="SUPFAM" id="SSF101690">
    <property type="entry name" value="PAZ domain"/>
    <property type="match status" value="1"/>
</dbReference>
<dbReference type="SUPFAM" id="SSF69065">
    <property type="entry name" value="RNase III domain-like"/>
    <property type="match status" value="2"/>
</dbReference>
<dbReference type="PANTHER" id="PTHR14950">
    <property type="entry name" value="DICER-RELATED"/>
    <property type="match status" value="1"/>
</dbReference>
<dbReference type="GO" id="GO:0004386">
    <property type="term" value="F:helicase activity"/>
    <property type="evidence" value="ECO:0007669"/>
    <property type="project" value="UniProtKB-KW"/>
</dbReference>
<dbReference type="GO" id="GO:0003677">
    <property type="term" value="F:DNA binding"/>
    <property type="evidence" value="ECO:0007669"/>
    <property type="project" value="InterPro"/>
</dbReference>
<dbReference type="SUPFAM" id="SSF52540">
    <property type="entry name" value="P-loop containing nucleoside triphosphate hydrolases"/>
    <property type="match status" value="1"/>
</dbReference>
<evidence type="ECO:0000256" key="11">
    <source>
        <dbReference type="ARBA" id="ARBA00022842"/>
    </source>
</evidence>
<dbReference type="InterPro" id="IPR001650">
    <property type="entry name" value="Helicase_C-like"/>
</dbReference>
<dbReference type="SMART" id="SM00487">
    <property type="entry name" value="DEXDc"/>
    <property type="match status" value="1"/>
</dbReference>
<dbReference type="Gene3D" id="1.10.1520.10">
    <property type="entry name" value="Ribonuclease III domain"/>
    <property type="match status" value="2"/>
</dbReference>
<dbReference type="SMART" id="SM00949">
    <property type="entry name" value="PAZ"/>
    <property type="match status" value="1"/>
</dbReference>
<evidence type="ECO:0000313" key="21">
    <source>
        <dbReference type="EMBL" id="JAG26937.1"/>
    </source>
</evidence>
<dbReference type="InterPro" id="IPR048512">
    <property type="entry name" value="Dicer_platform"/>
</dbReference>
<dbReference type="InterPro" id="IPR036085">
    <property type="entry name" value="PAZ_dom_sf"/>
</dbReference>
<dbReference type="GO" id="GO:0006309">
    <property type="term" value="P:apoptotic DNA fragmentation"/>
    <property type="evidence" value="ECO:0007669"/>
    <property type="project" value="TreeGrafter"/>
</dbReference>
<evidence type="ECO:0000256" key="12">
    <source>
        <dbReference type="ARBA" id="ARBA00023158"/>
    </source>
</evidence>
<keyword evidence="6" id="KW-0547">Nucleotide-binding</keyword>
<dbReference type="GO" id="GO:0046872">
    <property type="term" value="F:metal ion binding"/>
    <property type="evidence" value="ECO:0007669"/>
    <property type="project" value="UniProtKB-KW"/>
</dbReference>
<feature type="domain" description="Helicase C-terminal" evidence="19">
    <location>
        <begin position="380"/>
        <end position="544"/>
    </location>
</feature>
<evidence type="ECO:0000256" key="7">
    <source>
        <dbReference type="ARBA" id="ARBA00022759"/>
    </source>
</evidence>
<name>A0A0A9Y1K7_LYGHE</name>
<evidence type="ECO:0000256" key="13">
    <source>
        <dbReference type="ARBA" id="ARBA00023211"/>
    </source>
</evidence>
<evidence type="ECO:0000256" key="9">
    <source>
        <dbReference type="ARBA" id="ARBA00022806"/>
    </source>
</evidence>
<evidence type="ECO:0000259" key="16">
    <source>
        <dbReference type="PROSITE" id="PS50142"/>
    </source>
</evidence>
<keyword evidence="8" id="KW-0378">Hydrolase</keyword>
<keyword evidence="11" id="KW-0460">Magnesium</keyword>
<organism evidence="21">
    <name type="scientific">Lygus hesperus</name>
    <name type="common">Western plant bug</name>
    <dbReference type="NCBI Taxonomy" id="30085"/>
    <lineage>
        <taxon>Eukaryota</taxon>
        <taxon>Metazoa</taxon>
        <taxon>Ecdysozoa</taxon>
        <taxon>Arthropoda</taxon>
        <taxon>Hexapoda</taxon>
        <taxon>Insecta</taxon>
        <taxon>Pterygota</taxon>
        <taxon>Neoptera</taxon>
        <taxon>Paraneoptera</taxon>
        <taxon>Hemiptera</taxon>
        <taxon>Heteroptera</taxon>
        <taxon>Panheteroptera</taxon>
        <taxon>Cimicomorpha</taxon>
        <taxon>Miridae</taxon>
        <taxon>Mirini</taxon>
        <taxon>Lygus</taxon>
    </lineage>
</organism>
<dbReference type="Pfam" id="PF02170">
    <property type="entry name" value="PAZ"/>
    <property type="match status" value="1"/>
</dbReference>
<dbReference type="CDD" id="cd15903">
    <property type="entry name" value="Dicer_PBD"/>
    <property type="match status" value="1"/>
</dbReference>
<dbReference type="Pfam" id="PF03368">
    <property type="entry name" value="Dicer_dimer"/>
    <property type="match status" value="1"/>
</dbReference>
<dbReference type="Pfam" id="PF20932">
    <property type="entry name" value="Dicer_dsRBD"/>
    <property type="match status" value="1"/>
</dbReference>
<dbReference type="GO" id="GO:0004525">
    <property type="term" value="F:ribonuclease III activity"/>
    <property type="evidence" value="ECO:0007669"/>
    <property type="project" value="InterPro"/>
</dbReference>
<dbReference type="SMART" id="SM00490">
    <property type="entry name" value="HELICc"/>
    <property type="match status" value="1"/>
</dbReference>
<dbReference type="GO" id="GO:0005737">
    <property type="term" value="C:cytoplasm"/>
    <property type="evidence" value="ECO:0007669"/>
    <property type="project" value="TreeGrafter"/>
</dbReference>
<evidence type="ECO:0000256" key="8">
    <source>
        <dbReference type="ARBA" id="ARBA00022801"/>
    </source>
</evidence>
<dbReference type="InterPro" id="IPR005034">
    <property type="entry name" value="Dicer_dimerisation"/>
</dbReference>
<dbReference type="FunFam" id="1.10.1520.10:FF:000005">
    <property type="entry name" value="Putative endoribonuclease dicer"/>
    <property type="match status" value="1"/>
</dbReference>
<dbReference type="PROSITE" id="PS00517">
    <property type="entry name" value="RNASE_3_1"/>
    <property type="match status" value="1"/>
</dbReference>
<dbReference type="PANTHER" id="PTHR14950:SF36">
    <property type="entry name" value="ENDORIBONUCLEASE DCR-2"/>
    <property type="match status" value="1"/>
</dbReference>
<dbReference type="PROSITE" id="PS51327">
    <property type="entry name" value="DICER_DSRBF"/>
    <property type="match status" value="1"/>
</dbReference>
<feature type="domain" description="Helicase ATP-binding" evidence="18">
    <location>
        <begin position="34"/>
        <end position="212"/>
    </location>
</feature>
<evidence type="ECO:0000256" key="2">
    <source>
        <dbReference type="ARBA" id="ARBA00001946"/>
    </source>
</evidence>
<dbReference type="InterPro" id="IPR048513">
    <property type="entry name" value="Dicer_PBD"/>
</dbReference>